<dbReference type="AlphaFoldDB" id="A0ABD1YVW8"/>
<organism evidence="1 2">
    <name type="scientific">Riccia fluitans</name>
    <dbReference type="NCBI Taxonomy" id="41844"/>
    <lineage>
        <taxon>Eukaryota</taxon>
        <taxon>Viridiplantae</taxon>
        <taxon>Streptophyta</taxon>
        <taxon>Embryophyta</taxon>
        <taxon>Marchantiophyta</taxon>
        <taxon>Marchantiopsida</taxon>
        <taxon>Marchantiidae</taxon>
        <taxon>Marchantiales</taxon>
        <taxon>Ricciaceae</taxon>
        <taxon>Riccia</taxon>
    </lineage>
</organism>
<reference evidence="1 2" key="1">
    <citation type="submission" date="2024-09" db="EMBL/GenBank/DDBJ databases">
        <title>Chromosome-scale assembly of Riccia fluitans.</title>
        <authorList>
            <person name="Paukszto L."/>
            <person name="Sawicki J."/>
            <person name="Karawczyk K."/>
            <person name="Piernik-Szablinska J."/>
            <person name="Szczecinska M."/>
            <person name="Mazdziarz M."/>
        </authorList>
    </citation>
    <scope>NUCLEOTIDE SEQUENCE [LARGE SCALE GENOMIC DNA]</scope>
    <source>
        <strain evidence="1">Rf_01</strain>
        <tissue evidence="1">Aerial parts of the thallus</tissue>
    </source>
</reference>
<accession>A0ABD1YVW8</accession>
<protein>
    <submittedName>
        <fullName evidence="1">Uncharacterized protein</fullName>
    </submittedName>
</protein>
<comment type="caution">
    <text evidence="1">The sequence shown here is derived from an EMBL/GenBank/DDBJ whole genome shotgun (WGS) entry which is preliminary data.</text>
</comment>
<dbReference type="EMBL" id="JBHFFA010000003">
    <property type="protein sequence ID" value="KAL2634916.1"/>
    <property type="molecule type" value="Genomic_DNA"/>
</dbReference>
<proteinExistence type="predicted"/>
<dbReference type="Proteomes" id="UP001605036">
    <property type="component" value="Unassembled WGS sequence"/>
</dbReference>
<sequence length="111" mass="12523">MPDFGSSFAEASVKGGKWKHANHQPRAAAFLSFFYLIDARLRQLLLFPVGRGGLKRKVCNLPWWLCCGTALRVAGFCWMLCPEPEGRRLRGVDSLKQVDLVHRPTFCSPCE</sequence>
<evidence type="ECO:0000313" key="1">
    <source>
        <dbReference type="EMBL" id="KAL2634916.1"/>
    </source>
</evidence>
<gene>
    <name evidence="1" type="ORF">R1flu_006395</name>
</gene>
<name>A0ABD1YVW8_9MARC</name>
<evidence type="ECO:0000313" key="2">
    <source>
        <dbReference type="Proteomes" id="UP001605036"/>
    </source>
</evidence>
<keyword evidence="2" id="KW-1185">Reference proteome</keyword>